<keyword evidence="2 5" id="KW-0227">DNA damage</keyword>
<dbReference type="InterPro" id="IPR003180">
    <property type="entry name" value="MPG"/>
</dbReference>
<dbReference type="HAMAP" id="MF_00527">
    <property type="entry name" value="3MGH"/>
    <property type="match status" value="1"/>
</dbReference>
<accession>A0A1H0IYI8</accession>
<dbReference type="InterPro" id="IPR011034">
    <property type="entry name" value="Formyl_transferase-like_C_sf"/>
</dbReference>
<evidence type="ECO:0000313" key="7">
    <source>
        <dbReference type="Proteomes" id="UP000198778"/>
    </source>
</evidence>
<evidence type="ECO:0000256" key="1">
    <source>
        <dbReference type="ARBA" id="ARBA00009232"/>
    </source>
</evidence>
<dbReference type="GO" id="GO:0003905">
    <property type="term" value="F:alkylbase DNA N-glycosylase activity"/>
    <property type="evidence" value="ECO:0007669"/>
    <property type="project" value="InterPro"/>
</dbReference>
<keyword evidence="3 5" id="KW-0378">Hydrolase</keyword>
<gene>
    <name evidence="6" type="ORF">SAMN04488053_1123</name>
</gene>
<dbReference type="NCBIfam" id="NF002002">
    <property type="entry name" value="PRK00802.1-2"/>
    <property type="match status" value="1"/>
</dbReference>
<dbReference type="GO" id="GO:0006284">
    <property type="term" value="P:base-excision repair"/>
    <property type="evidence" value="ECO:0007669"/>
    <property type="project" value="InterPro"/>
</dbReference>
<dbReference type="Gene3D" id="3.10.300.10">
    <property type="entry name" value="Methylpurine-DNA glycosylase (MPG)"/>
    <property type="match status" value="1"/>
</dbReference>
<evidence type="ECO:0000256" key="5">
    <source>
        <dbReference type="HAMAP-Rule" id="MF_00527"/>
    </source>
</evidence>
<reference evidence="7" key="1">
    <citation type="submission" date="2016-10" db="EMBL/GenBank/DDBJ databases">
        <authorList>
            <person name="Varghese N."/>
            <person name="Submissions S."/>
        </authorList>
    </citation>
    <scope>NUCLEOTIDE SEQUENCE [LARGE SCALE GENOMIC DNA]</scope>
    <source>
        <strain evidence="7">CGMCC 1.10369</strain>
    </source>
</reference>
<name>A0A1H0IYI8_9BACI</name>
<dbReference type="GO" id="GO:0003677">
    <property type="term" value="F:DNA binding"/>
    <property type="evidence" value="ECO:0007669"/>
    <property type="project" value="InterPro"/>
</dbReference>
<evidence type="ECO:0000256" key="4">
    <source>
        <dbReference type="ARBA" id="ARBA00023204"/>
    </source>
</evidence>
<dbReference type="EC" id="3.2.2.-" evidence="5"/>
<sequence>MALKPLPAAFYHQETLDLAQALLGKILIKETPAGTAAGRIIETEAYKGPLDQAAHSYRNRRTKRTEVMFGPCGHTYTYVMHTHCLFNVVSAAEGIPEAILVRGVEPVLGKELMFERRGHHHKEINLTSGPGKLTKALGITMDDYGKALTDSDIYIAAGDQPVSISAGPRIGIDNSGEAKDYPWRYWETGNRFVSR</sequence>
<dbReference type="OrthoDB" id="9794313at2"/>
<evidence type="ECO:0000256" key="3">
    <source>
        <dbReference type="ARBA" id="ARBA00022801"/>
    </source>
</evidence>
<protein>
    <recommendedName>
        <fullName evidence="5">Putative 3-methyladenine DNA glycosylase</fullName>
        <ecNumber evidence="5">3.2.2.-</ecNumber>
    </recommendedName>
</protein>
<dbReference type="Proteomes" id="UP000198778">
    <property type="component" value="Unassembled WGS sequence"/>
</dbReference>
<organism evidence="6 7">
    <name type="scientific">Alkalicoccus daliensis</name>
    <dbReference type="NCBI Taxonomy" id="745820"/>
    <lineage>
        <taxon>Bacteria</taxon>
        <taxon>Bacillati</taxon>
        <taxon>Bacillota</taxon>
        <taxon>Bacilli</taxon>
        <taxon>Bacillales</taxon>
        <taxon>Bacillaceae</taxon>
        <taxon>Alkalicoccus</taxon>
    </lineage>
</organism>
<dbReference type="CDD" id="cd00540">
    <property type="entry name" value="AAG"/>
    <property type="match status" value="1"/>
</dbReference>
<keyword evidence="4 5" id="KW-0234">DNA repair</keyword>
<dbReference type="NCBIfam" id="TIGR00567">
    <property type="entry name" value="3mg"/>
    <property type="match status" value="1"/>
</dbReference>
<dbReference type="PANTHER" id="PTHR10429:SF0">
    <property type="entry name" value="DNA-3-METHYLADENINE GLYCOSYLASE"/>
    <property type="match status" value="1"/>
</dbReference>
<keyword evidence="7" id="KW-1185">Reference proteome</keyword>
<dbReference type="SUPFAM" id="SSF50486">
    <property type="entry name" value="FMT C-terminal domain-like"/>
    <property type="match status" value="1"/>
</dbReference>
<dbReference type="AlphaFoldDB" id="A0A1H0IYI8"/>
<proteinExistence type="inferred from homology"/>
<evidence type="ECO:0000256" key="2">
    <source>
        <dbReference type="ARBA" id="ARBA00022763"/>
    </source>
</evidence>
<dbReference type="InterPro" id="IPR036995">
    <property type="entry name" value="MPG_sf"/>
</dbReference>
<dbReference type="RefSeq" id="WP_090843729.1">
    <property type="nucleotide sequence ID" value="NZ_FNIL01000012.1"/>
</dbReference>
<comment type="similarity">
    <text evidence="1 5">Belongs to the DNA glycosylase MPG family.</text>
</comment>
<dbReference type="Pfam" id="PF02245">
    <property type="entry name" value="Pur_DNA_glyco"/>
    <property type="match status" value="1"/>
</dbReference>
<dbReference type="PANTHER" id="PTHR10429">
    <property type="entry name" value="DNA-3-METHYLADENINE GLYCOSYLASE"/>
    <property type="match status" value="1"/>
</dbReference>
<dbReference type="EMBL" id="FNIL01000012">
    <property type="protein sequence ID" value="SDO36567.1"/>
    <property type="molecule type" value="Genomic_DNA"/>
</dbReference>
<dbReference type="STRING" id="745820.SAMN04488053_1123"/>
<dbReference type="FunFam" id="3.10.300.10:FF:000001">
    <property type="entry name" value="Putative 3-methyladenine DNA glycosylase"/>
    <property type="match status" value="1"/>
</dbReference>
<evidence type="ECO:0000313" key="6">
    <source>
        <dbReference type="EMBL" id="SDO36567.1"/>
    </source>
</evidence>